<evidence type="ECO:0000313" key="6">
    <source>
        <dbReference type="EMBL" id="KAA0163883.1"/>
    </source>
</evidence>
<protein>
    <recommendedName>
        <fullName evidence="3">N-acetyltransferase domain-containing protein</fullName>
    </recommendedName>
</protein>
<dbReference type="SUPFAM" id="SSF55729">
    <property type="entry name" value="Acyl-CoA N-acyltransferases (Nat)"/>
    <property type="match status" value="1"/>
</dbReference>
<organism evidence="5 11">
    <name type="scientific">Cafeteria roenbergensis</name>
    <name type="common">Marine flagellate</name>
    <dbReference type="NCBI Taxonomy" id="33653"/>
    <lineage>
        <taxon>Eukaryota</taxon>
        <taxon>Sar</taxon>
        <taxon>Stramenopiles</taxon>
        <taxon>Bigyra</taxon>
        <taxon>Opalozoa</taxon>
        <taxon>Bicosoecida</taxon>
        <taxon>Cafeteriaceae</taxon>
        <taxon>Cafeteria</taxon>
    </lineage>
</organism>
<dbReference type="InterPro" id="IPR016181">
    <property type="entry name" value="Acyl_CoA_acyltransferase"/>
</dbReference>
<evidence type="ECO:0000313" key="9">
    <source>
        <dbReference type="Proteomes" id="UP000323011"/>
    </source>
</evidence>
<dbReference type="OMA" id="CTWDGPV"/>
<evidence type="ECO:0000259" key="3">
    <source>
        <dbReference type="PROSITE" id="PS51186"/>
    </source>
</evidence>
<evidence type="ECO:0000256" key="2">
    <source>
        <dbReference type="ARBA" id="ARBA00023315"/>
    </source>
</evidence>
<dbReference type="Proteomes" id="UP000323011">
    <property type="component" value="Unassembled WGS sequence"/>
</dbReference>
<dbReference type="InterPro" id="IPR051016">
    <property type="entry name" value="Diverse_Substrate_AcTransf"/>
</dbReference>
<sequence>MTRAAWYRDALEWGAAFRSNLRGNKSSEAPFGLSGGSSVRVAESRADFLAVEWFVRSLAVYEKAPDDVAMDADAFLRDSAGSSPAVVVLIASLPEAEAAEALAEGGASLTDGAPAGQVDVAFAMYTTAYSSWRGRVIYLEDLFVVPSARRAGIGTELIRVGAAAAAAARCTRMVWVALNWNEMALSCYDKMGATRQDEWTTLHLDHGAVELNAIA</sequence>
<dbReference type="Proteomes" id="UP000322899">
    <property type="component" value="Unassembled WGS sequence"/>
</dbReference>
<dbReference type="Proteomes" id="UP000325113">
    <property type="component" value="Unassembled WGS sequence"/>
</dbReference>
<evidence type="ECO:0000313" key="5">
    <source>
        <dbReference type="EMBL" id="KAA0159618.1"/>
    </source>
</evidence>
<reference evidence="8 9" key="1">
    <citation type="submission" date="2019-07" db="EMBL/GenBank/DDBJ databases">
        <title>Genomes of Cafeteria roenbergensis.</title>
        <authorList>
            <person name="Fischer M.G."/>
            <person name="Hackl T."/>
            <person name="Roman M."/>
        </authorList>
    </citation>
    <scope>NUCLEOTIDE SEQUENCE [LARGE SCALE GENOMIC DNA]</scope>
    <source>
        <strain evidence="4 9">BVI</strain>
        <strain evidence="5 11">Cflag</strain>
        <strain evidence="7 8">E4-10P</strain>
        <strain evidence="6 10">RCC970-E3</strain>
    </source>
</reference>
<feature type="domain" description="N-acetyltransferase" evidence="3">
    <location>
        <begin position="58"/>
        <end position="215"/>
    </location>
</feature>
<dbReference type="EMBL" id="VLTO01000004">
    <property type="protein sequence ID" value="KAA0177469.1"/>
    <property type="molecule type" value="Genomic_DNA"/>
</dbReference>
<keyword evidence="9" id="KW-1185">Reference proteome</keyword>
<dbReference type="CDD" id="cd04301">
    <property type="entry name" value="NAT_SF"/>
    <property type="match status" value="1"/>
</dbReference>
<dbReference type="Proteomes" id="UP000324907">
    <property type="component" value="Unassembled WGS sequence"/>
</dbReference>
<evidence type="ECO:0000313" key="4">
    <source>
        <dbReference type="EMBL" id="KAA0156614.1"/>
    </source>
</evidence>
<dbReference type="EMBL" id="VLTL01000062">
    <property type="protein sequence ID" value="KAA0163883.1"/>
    <property type="molecule type" value="Genomic_DNA"/>
</dbReference>
<comment type="caution">
    <text evidence="5">The sequence shown here is derived from an EMBL/GenBank/DDBJ whole genome shotgun (WGS) entry which is preliminary data.</text>
</comment>
<dbReference type="InterPro" id="IPR000182">
    <property type="entry name" value="GNAT_dom"/>
</dbReference>
<evidence type="ECO:0000313" key="11">
    <source>
        <dbReference type="Proteomes" id="UP000325113"/>
    </source>
</evidence>
<name>A0A5A8D378_CAFRO</name>
<evidence type="ECO:0000313" key="10">
    <source>
        <dbReference type="Proteomes" id="UP000324907"/>
    </source>
</evidence>
<dbReference type="EMBL" id="VLTN01000003">
    <property type="protein sequence ID" value="KAA0156614.1"/>
    <property type="molecule type" value="Genomic_DNA"/>
</dbReference>
<dbReference type="Gene3D" id="3.40.630.30">
    <property type="match status" value="1"/>
</dbReference>
<evidence type="ECO:0000256" key="1">
    <source>
        <dbReference type="ARBA" id="ARBA00022679"/>
    </source>
</evidence>
<keyword evidence="2" id="KW-0012">Acyltransferase</keyword>
<keyword evidence="1" id="KW-0808">Transferase</keyword>
<gene>
    <name evidence="7" type="ORF">FNF27_01246</name>
    <name evidence="6" type="ORF">FNF28_04077</name>
    <name evidence="4" type="ORF">FNF29_00725</name>
    <name evidence="5" type="ORF">FNF31_04694</name>
</gene>
<dbReference type="Pfam" id="PF00583">
    <property type="entry name" value="Acetyltransf_1"/>
    <property type="match status" value="1"/>
</dbReference>
<dbReference type="OrthoDB" id="7305308at2759"/>
<proteinExistence type="predicted"/>
<dbReference type="GO" id="GO:0008080">
    <property type="term" value="F:N-acetyltransferase activity"/>
    <property type="evidence" value="ECO:0007669"/>
    <property type="project" value="UniProtKB-ARBA"/>
</dbReference>
<dbReference type="PROSITE" id="PS51186">
    <property type="entry name" value="GNAT"/>
    <property type="match status" value="1"/>
</dbReference>
<dbReference type="PANTHER" id="PTHR10545">
    <property type="entry name" value="DIAMINE N-ACETYLTRANSFERASE"/>
    <property type="match status" value="1"/>
</dbReference>
<dbReference type="AlphaFoldDB" id="A0A5A8D378"/>
<dbReference type="EMBL" id="VLTM01000051">
    <property type="protein sequence ID" value="KAA0159618.1"/>
    <property type="molecule type" value="Genomic_DNA"/>
</dbReference>
<accession>A0A5A8D378</accession>
<dbReference type="PANTHER" id="PTHR10545:SF29">
    <property type="entry name" value="GH14572P-RELATED"/>
    <property type="match status" value="1"/>
</dbReference>
<evidence type="ECO:0000313" key="8">
    <source>
        <dbReference type="Proteomes" id="UP000322899"/>
    </source>
</evidence>
<evidence type="ECO:0000313" key="7">
    <source>
        <dbReference type="EMBL" id="KAA0177469.1"/>
    </source>
</evidence>